<evidence type="ECO:0000313" key="1">
    <source>
        <dbReference type="EMBL" id="KAI8547888.1"/>
    </source>
</evidence>
<dbReference type="Proteomes" id="UP001062846">
    <property type="component" value="Chromosome 7"/>
</dbReference>
<organism evidence="1 2">
    <name type="scientific">Rhododendron molle</name>
    <name type="common">Chinese azalea</name>
    <name type="synonym">Azalea mollis</name>
    <dbReference type="NCBI Taxonomy" id="49168"/>
    <lineage>
        <taxon>Eukaryota</taxon>
        <taxon>Viridiplantae</taxon>
        <taxon>Streptophyta</taxon>
        <taxon>Embryophyta</taxon>
        <taxon>Tracheophyta</taxon>
        <taxon>Spermatophyta</taxon>
        <taxon>Magnoliopsida</taxon>
        <taxon>eudicotyledons</taxon>
        <taxon>Gunneridae</taxon>
        <taxon>Pentapetalae</taxon>
        <taxon>asterids</taxon>
        <taxon>Ericales</taxon>
        <taxon>Ericaceae</taxon>
        <taxon>Ericoideae</taxon>
        <taxon>Rhodoreae</taxon>
        <taxon>Rhododendron</taxon>
    </lineage>
</organism>
<comment type="caution">
    <text evidence="1">The sequence shown here is derived from an EMBL/GenBank/DDBJ whole genome shotgun (WGS) entry which is preliminary data.</text>
</comment>
<reference evidence="1" key="1">
    <citation type="submission" date="2022-02" db="EMBL/GenBank/DDBJ databases">
        <title>Plant Genome Project.</title>
        <authorList>
            <person name="Zhang R.-G."/>
        </authorList>
    </citation>
    <scope>NUCLEOTIDE SEQUENCE</scope>
    <source>
        <strain evidence="1">AT1</strain>
    </source>
</reference>
<accession>A0ACC0N5N3</accession>
<proteinExistence type="predicted"/>
<gene>
    <name evidence="1" type="ORF">RHMOL_Rhmol07G0230300</name>
</gene>
<evidence type="ECO:0000313" key="2">
    <source>
        <dbReference type="Proteomes" id="UP001062846"/>
    </source>
</evidence>
<keyword evidence="2" id="KW-1185">Reference proteome</keyword>
<protein>
    <submittedName>
        <fullName evidence="1">Uncharacterized protein</fullName>
    </submittedName>
</protein>
<sequence>MNVEAFPHLTIFFSQQNILIQFYLISSQPELFPRFKSGKKNRAKTEPDYIEFSLLFSLKPFSESLFLLAAAFFIARRLFRHVEGKKTMANNGSQPVKMPFNMTIYSLPFTCEYMGASVRSKGLFRKDNPLKYPLPLLMLQLGTVIIISTAFQRLLRPLKQPKFVSDMLTGILLGPSILQFFTDGDFYASLFWGKQSVIIDVLELLSLMYLTFLVGVRTDLGVIKTSGRMAWVVGITAFLLPVALAVPIAHAMGKTNGNLAINLDTISILSATTSFQVTSVLLEDLKLLNSEIGRLALSSSLISNLCGVLLKVVSATYTRIKYLNSTMSEVLKMEFSRIVMVLVIVFLFRPIMFRMMKRIPEGSTIRESHLIVMTMLLFGTSFVSEFIGLQAYFGAMVLGFAVPAGPPLGSGLADKHNLFVNALLIPSYIIDACRHVNVGLVKAKQLGSVEVIIVLAYAGKLFGSVVPSRFFRMPYKDSIALGLILCSQGFFDVLLFKRALRFSLLNEELYSILTIMAVVHAAIATPLISYLYNPSKRYVNYRRRTVQHLRRDNELRILVCVHEEESIFGLLNLLKANFPTRESPLGIYVLDLLKLEGREHPLLINHQFHNRSSSNTTRTARIISAFRHYQIHHEGMVKNQYYTAITPYDSMHGDICTLALQKSTSLIIVPFEKSESNPVRGVKRKLLDKAPCSVGILVNKKILTYFRIENESTYHVCVVFTGGPDSREALAYGARMVENRNTRLTVIRLIAEDEFVTDLIEAKLDMKAIADLSGVSGYSDRVNFREINVRDGAETSRVLMSLDNDIDFILVGRRVDEESPLVSGLVEWANDFQELGILGDILASSDMKSNASVLVLQQQSTVEDLMPQLK</sequence>
<dbReference type="EMBL" id="CM046394">
    <property type="protein sequence ID" value="KAI8547888.1"/>
    <property type="molecule type" value="Genomic_DNA"/>
</dbReference>
<name>A0ACC0N5N3_RHOML</name>